<evidence type="ECO:0000256" key="11">
    <source>
        <dbReference type="ARBA" id="ARBA00047944"/>
    </source>
</evidence>
<dbReference type="Pfam" id="PF20260">
    <property type="entry name" value="PUA_4"/>
    <property type="match status" value="1"/>
</dbReference>
<comment type="function">
    <text evidence="10 12">Specifically methylates the N3 position of the uracil ring of uridine 1498 (m3U1498) in 16S rRNA. Acts on the fully assembled 30S ribosomal subunit.</text>
</comment>
<evidence type="ECO:0000256" key="10">
    <source>
        <dbReference type="ARBA" id="ARBA00025699"/>
    </source>
</evidence>
<reference evidence="15 16" key="1">
    <citation type="journal article" date="2022" name="Int. J. Syst. Evol. Microbiol.">
        <title>Noviherbaspirillum aridicola sp. nov., isolated from an arid soil in Pakistan.</title>
        <authorList>
            <person name="Khan I.U."/>
            <person name="Saqib M."/>
            <person name="Amin A."/>
            <person name="Hussain F."/>
            <person name="Li L."/>
            <person name="Liu Y.H."/>
            <person name="Fang B.Z."/>
            <person name="Ahmed I."/>
            <person name="Li W.J."/>
        </authorList>
    </citation>
    <scope>NUCLEOTIDE SEQUENCE [LARGE SCALE GENOMIC DNA]</scope>
    <source>
        <strain evidence="15 16">NCCP-691</strain>
    </source>
</reference>
<dbReference type="InterPro" id="IPR029028">
    <property type="entry name" value="Alpha/beta_knot_MTases"/>
</dbReference>
<dbReference type="InterPro" id="IPR046886">
    <property type="entry name" value="RsmE_MTase_dom"/>
</dbReference>
<dbReference type="PIRSF" id="PIRSF015601">
    <property type="entry name" value="MTase_slr0722"/>
    <property type="match status" value="1"/>
</dbReference>
<feature type="domain" description="Ribosomal RNA small subunit methyltransferase E methyltransferase" evidence="13">
    <location>
        <begin position="72"/>
        <end position="234"/>
    </location>
</feature>
<dbReference type="InterPro" id="IPR029026">
    <property type="entry name" value="tRNA_m1G_MTases_N"/>
</dbReference>
<dbReference type="NCBIfam" id="TIGR00046">
    <property type="entry name" value="RsmE family RNA methyltransferase"/>
    <property type="match status" value="1"/>
</dbReference>
<keyword evidence="7 12" id="KW-0489">Methyltransferase</keyword>
<accession>A0ABQ4Q0T5</accession>
<keyword evidence="8 12" id="KW-0808">Transferase</keyword>
<comment type="similarity">
    <text evidence="2 12">Belongs to the RNA methyltransferase RsmE family.</text>
</comment>
<evidence type="ECO:0000259" key="14">
    <source>
        <dbReference type="Pfam" id="PF20260"/>
    </source>
</evidence>
<dbReference type="InterPro" id="IPR046887">
    <property type="entry name" value="RsmE_PUA-like"/>
</dbReference>
<dbReference type="EC" id="2.1.1.193" evidence="3 12"/>
<keyword evidence="16" id="KW-1185">Reference proteome</keyword>
<keyword evidence="9 12" id="KW-0949">S-adenosyl-L-methionine</keyword>
<evidence type="ECO:0000313" key="15">
    <source>
        <dbReference type="EMBL" id="GIZ50651.1"/>
    </source>
</evidence>
<dbReference type="Pfam" id="PF04452">
    <property type="entry name" value="Methyltrans_RNA"/>
    <property type="match status" value="1"/>
</dbReference>
<evidence type="ECO:0000256" key="9">
    <source>
        <dbReference type="ARBA" id="ARBA00022691"/>
    </source>
</evidence>
<dbReference type="CDD" id="cd18084">
    <property type="entry name" value="RsmE-like"/>
    <property type="match status" value="1"/>
</dbReference>
<dbReference type="PANTHER" id="PTHR30027">
    <property type="entry name" value="RIBOSOMAL RNA SMALL SUBUNIT METHYLTRANSFERASE E"/>
    <property type="match status" value="1"/>
</dbReference>
<dbReference type="PANTHER" id="PTHR30027:SF3">
    <property type="entry name" value="16S RRNA (URACIL(1498)-N(3))-METHYLTRANSFERASE"/>
    <property type="match status" value="1"/>
</dbReference>
<evidence type="ECO:0000256" key="12">
    <source>
        <dbReference type="PIRNR" id="PIRNR015601"/>
    </source>
</evidence>
<dbReference type="Gene3D" id="2.40.240.20">
    <property type="entry name" value="Hypothetical PUA domain-like, domain 1"/>
    <property type="match status" value="1"/>
</dbReference>
<protein>
    <recommendedName>
        <fullName evidence="4 12">Ribosomal RNA small subunit methyltransferase E</fullName>
        <ecNumber evidence="3 12">2.1.1.193</ecNumber>
    </recommendedName>
</protein>
<evidence type="ECO:0000256" key="7">
    <source>
        <dbReference type="ARBA" id="ARBA00022603"/>
    </source>
</evidence>
<dbReference type="InterPro" id="IPR015947">
    <property type="entry name" value="PUA-like_sf"/>
</dbReference>
<evidence type="ECO:0000256" key="1">
    <source>
        <dbReference type="ARBA" id="ARBA00004496"/>
    </source>
</evidence>
<organism evidence="15 16">
    <name type="scientific">Noviherbaspirillum aridicola</name>
    <dbReference type="NCBI Taxonomy" id="2849687"/>
    <lineage>
        <taxon>Bacteria</taxon>
        <taxon>Pseudomonadati</taxon>
        <taxon>Pseudomonadota</taxon>
        <taxon>Betaproteobacteria</taxon>
        <taxon>Burkholderiales</taxon>
        <taxon>Oxalobacteraceae</taxon>
        <taxon>Noviherbaspirillum</taxon>
    </lineage>
</organism>
<dbReference type="NCBIfam" id="NF008692">
    <property type="entry name" value="PRK11713.1-5"/>
    <property type="match status" value="1"/>
</dbReference>
<feature type="domain" description="Ribosomal RNA small subunit methyltransferase E PUA-like" evidence="14">
    <location>
        <begin position="18"/>
        <end position="63"/>
    </location>
</feature>
<comment type="caution">
    <text evidence="15">The sequence shown here is derived from an EMBL/GenBank/DDBJ whole genome shotgun (WGS) entry which is preliminary data.</text>
</comment>
<evidence type="ECO:0000256" key="2">
    <source>
        <dbReference type="ARBA" id="ARBA00005528"/>
    </source>
</evidence>
<sequence length="241" mass="25633">MPRFYCPLPLAVGATVTLPDAIAHHVHVLRLAAGDTLTLFNGEGGEYAAVLSVIGKRQAQAEVKAFSPREAELPYALTLAQALPEGSKMDWIVEKAVELGAAAIQPLAARRCVVRLSPERAEKKLEHWQAIAAAAAEQCGRNRLTQLGAPMEFNAWMAQSCLHPRILFSPRAGQELSAWARHHPPQALTLMIGPEGGFSPEEEDAAIAAGALVLGLGARVLRTETAGLAALAALNACWGEI</sequence>
<evidence type="ECO:0000256" key="3">
    <source>
        <dbReference type="ARBA" id="ARBA00012328"/>
    </source>
</evidence>
<evidence type="ECO:0000259" key="13">
    <source>
        <dbReference type="Pfam" id="PF04452"/>
    </source>
</evidence>
<gene>
    <name evidence="15" type="ORF">NCCP691_06650</name>
</gene>
<dbReference type="GO" id="GO:0008168">
    <property type="term" value="F:methyltransferase activity"/>
    <property type="evidence" value="ECO:0007669"/>
    <property type="project" value="UniProtKB-KW"/>
</dbReference>
<evidence type="ECO:0000256" key="5">
    <source>
        <dbReference type="ARBA" id="ARBA00022490"/>
    </source>
</evidence>
<keyword evidence="6 12" id="KW-0698">rRNA processing</keyword>
<name>A0ABQ4Q0T5_9BURK</name>
<dbReference type="Proteomes" id="UP000887222">
    <property type="component" value="Unassembled WGS sequence"/>
</dbReference>
<evidence type="ECO:0000256" key="8">
    <source>
        <dbReference type="ARBA" id="ARBA00022679"/>
    </source>
</evidence>
<keyword evidence="5 12" id="KW-0963">Cytoplasm</keyword>
<comment type="subcellular location">
    <subcellularLocation>
        <location evidence="1 12">Cytoplasm</location>
    </subcellularLocation>
</comment>
<evidence type="ECO:0000256" key="6">
    <source>
        <dbReference type="ARBA" id="ARBA00022552"/>
    </source>
</evidence>
<dbReference type="Gene3D" id="3.40.1280.10">
    <property type="match status" value="1"/>
</dbReference>
<evidence type="ECO:0000313" key="16">
    <source>
        <dbReference type="Proteomes" id="UP000887222"/>
    </source>
</evidence>
<dbReference type="GO" id="GO:0032259">
    <property type="term" value="P:methylation"/>
    <property type="evidence" value="ECO:0007669"/>
    <property type="project" value="UniProtKB-KW"/>
</dbReference>
<dbReference type="EMBL" id="BPMK01000002">
    <property type="protein sequence ID" value="GIZ50651.1"/>
    <property type="molecule type" value="Genomic_DNA"/>
</dbReference>
<dbReference type="SUPFAM" id="SSF88697">
    <property type="entry name" value="PUA domain-like"/>
    <property type="match status" value="1"/>
</dbReference>
<dbReference type="InterPro" id="IPR006700">
    <property type="entry name" value="RsmE"/>
</dbReference>
<dbReference type="RefSeq" id="WP_220806821.1">
    <property type="nucleotide sequence ID" value="NZ_BPMK01000002.1"/>
</dbReference>
<evidence type="ECO:0000256" key="4">
    <source>
        <dbReference type="ARBA" id="ARBA00013673"/>
    </source>
</evidence>
<proteinExistence type="inferred from homology"/>
<dbReference type="SUPFAM" id="SSF75217">
    <property type="entry name" value="alpha/beta knot"/>
    <property type="match status" value="1"/>
</dbReference>
<comment type="catalytic activity">
    <reaction evidence="11 12">
        <text>uridine(1498) in 16S rRNA + S-adenosyl-L-methionine = N(3)-methyluridine(1498) in 16S rRNA + S-adenosyl-L-homocysteine + H(+)</text>
        <dbReference type="Rhea" id="RHEA:42920"/>
        <dbReference type="Rhea" id="RHEA-COMP:10283"/>
        <dbReference type="Rhea" id="RHEA-COMP:10284"/>
        <dbReference type="ChEBI" id="CHEBI:15378"/>
        <dbReference type="ChEBI" id="CHEBI:57856"/>
        <dbReference type="ChEBI" id="CHEBI:59789"/>
        <dbReference type="ChEBI" id="CHEBI:65315"/>
        <dbReference type="ChEBI" id="CHEBI:74502"/>
        <dbReference type="EC" id="2.1.1.193"/>
    </reaction>
</comment>